<evidence type="ECO:0000259" key="4">
    <source>
        <dbReference type="PROSITE" id="PS52004"/>
    </source>
</evidence>
<comment type="caution">
    <text evidence="5">The sequence shown here is derived from an EMBL/GenBank/DDBJ whole genome shotgun (WGS) entry which is preliminary data.</text>
</comment>
<evidence type="ECO:0000313" key="5">
    <source>
        <dbReference type="EMBL" id="TGO28678.1"/>
    </source>
</evidence>
<dbReference type="SMART" id="SM00825">
    <property type="entry name" value="PKS_KS"/>
    <property type="match status" value="1"/>
</dbReference>
<dbReference type="GO" id="GO:0004315">
    <property type="term" value="F:3-oxoacyl-[acyl-carrier-protein] synthase activity"/>
    <property type="evidence" value="ECO:0007669"/>
    <property type="project" value="InterPro"/>
</dbReference>
<comment type="similarity">
    <text evidence="3">Belongs to the thiolase-like superfamily. Beta-ketoacyl-ACP synthases family.</text>
</comment>
<evidence type="ECO:0000256" key="1">
    <source>
        <dbReference type="ARBA" id="ARBA00022679"/>
    </source>
</evidence>
<dbReference type="EMBL" id="PQXI01000024">
    <property type="protein sequence ID" value="TGO28678.1"/>
    <property type="molecule type" value="Genomic_DNA"/>
</dbReference>
<dbReference type="InterPro" id="IPR016039">
    <property type="entry name" value="Thiolase-like"/>
</dbReference>
<dbReference type="PROSITE" id="PS52004">
    <property type="entry name" value="KS3_2"/>
    <property type="match status" value="1"/>
</dbReference>
<dbReference type="CDD" id="cd00833">
    <property type="entry name" value="PKS"/>
    <property type="match status" value="1"/>
</dbReference>
<dbReference type="InterPro" id="IPR050091">
    <property type="entry name" value="PKS_NRPS_Biosynth_Enz"/>
</dbReference>
<evidence type="ECO:0000256" key="2">
    <source>
        <dbReference type="ARBA" id="ARBA00023002"/>
    </source>
</evidence>
<dbReference type="PANTHER" id="PTHR43775:SF29">
    <property type="entry name" value="ASPERFURANONE POLYKETIDE SYNTHASE AFOG-RELATED"/>
    <property type="match status" value="1"/>
</dbReference>
<keyword evidence="1 3" id="KW-0808">Transferase</keyword>
<dbReference type="InterPro" id="IPR014030">
    <property type="entry name" value="Ketoacyl_synth_N"/>
</dbReference>
<dbReference type="GO" id="GO:0044550">
    <property type="term" value="P:secondary metabolite biosynthetic process"/>
    <property type="evidence" value="ECO:0007669"/>
    <property type="project" value="TreeGrafter"/>
</dbReference>
<dbReference type="SUPFAM" id="SSF53901">
    <property type="entry name" value="Thiolase-like"/>
    <property type="match status" value="1"/>
</dbReference>
<dbReference type="GO" id="GO:0006633">
    <property type="term" value="P:fatty acid biosynthetic process"/>
    <property type="evidence" value="ECO:0007669"/>
    <property type="project" value="InterPro"/>
</dbReference>
<organism evidence="5 6">
    <name type="scientific">Botrytis paeoniae</name>
    <dbReference type="NCBI Taxonomy" id="278948"/>
    <lineage>
        <taxon>Eukaryota</taxon>
        <taxon>Fungi</taxon>
        <taxon>Dikarya</taxon>
        <taxon>Ascomycota</taxon>
        <taxon>Pezizomycotina</taxon>
        <taxon>Leotiomycetes</taxon>
        <taxon>Helotiales</taxon>
        <taxon>Sclerotiniaceae</taxon>
        <taxon>Botrytis</taxon>
    </lineage>
</organism>
<protein>
    <recommendedName>
        <fullName evidence="4">Ketosynthase family 3 (KS3) domain-containing protein</fullName>
    </recommendedName>
</protein>
<feature type="domain" description="Ketosynthase family 3 (KS3)" evidence="4">
    <location>
        <begin position="8"/>
        <end position="342"/>
    </location>
</feature>
<proteinExistence type="inferred from homology"/>
<dbReference type="InterPro" id="IPR020841">
    <property type="entry name" value="PKS_Beta-ketoAc_synthase_dom"/>
</dbReference>
<dbReference type="PROSITE" id="PS00606">
    <property type="entry name" value="KS3_1"/>
    <property type="match status" value="1"/>
</dbReference>
<dbReference type="InterPro" id="IPR018201">
    <property type="entry name" value="Ketoacyl_synth_AS"/>
</dbReference>
<dbReference type="Gene3D" id="3.40.47.10">
    <property type="match status" value="1"/>
</dbReference>
<dbReference type="AlphaFoldDB" id="A0A4Z1FYF0"/>
<dbReference type="Proteomes" id="UP000297910">
    <property type="component" value="Unassembled WGS sequence"/>
</dbReference>
<dbReference type="Pfam" id="PF02801">
    <property type="entry name" value="Ketoacyl-synt_C"/>
    <property type="match status" value="1"/>
</dbReference>
<keyword evidence="6" id="KW-1185">Reference proteome</keyword>
<accession>A0A4Z1FYF0</accession>
<evidence type="ECO:0000313" key="6">
    <source>
        <dbReference type="Proteomes" id="UP000297910"/>
    </source>
</evidence>
<keyword evidence="2" id="KW-0560">Oxidoreductase</keyword>
<dbReference type="PANTHER" id="PTHR43775">
    <property type="entry name" value="FATTY ACID SYNTHASE"/>
    <property type="match status" value="1"/>
</dbReference>
<reference evidence="5 6" key="1">
    <citation type="submission" date="2017-12" db="EMBL/GenBank/DDBJ databases">
        <title>Comparative genomics of Botrytis spp.</title>
        <authorList>
            <person name="Valero-Jimenez C.A."/>
            <person name="Tapia P."/>
            <person name="Veloso J."/>
            <person name="Silva-Moreno E."/>
            <person name="Staats M."/>
            <person name="Valdes J.H."/>
            <person name="Van Kan J.A.L."/>
        </authorList>
    </citation>
    <scope>NUCLEOTIDE SEQUENCE [LARGE SCALE GENOMIC DNA]</scope>
    <source>
        <strain evidence="5 6">Bp0003</strain>
    </source>
</reference>
<gene>
    <name evidence="5" type="ORF">BPAE_0024g00230</name>
</gene>
<dbReference type="GO" id="GO:0004312">
    <property type="term" value="F:fatty acid synthase activity"/>
    <property type="evidence" value="ECO:0007669"/>
    <property type="project" value="TreeGrafter"/>
</dbReference>
<name>A0A4Z1FYF0_9HELO</name>
<sequence length="342" mass="37379">MAESSPKIESLAIIGLSFKFPQGMETAESLWEGLATSRSAWSSFPESRLNFDGVYDPDSSRLNSFPLKGAHFVEGDLSAFDAPFFTIGPNEAAEIDPQSRILLEVTYRALENAGIPVKRVANSNTSVYTGSFGDDYKSFSTKDPQFGGQYSASSVSANMLANRISWYFDLRGESINMDTACSSTLVAFHTACQRLRNNESEMAIVAGSNLFFSPDMAMSLNNQNFLSPDGRCWSFDEKANGYGRGEGFGVLIVKRLSDALENNDTIRAVIRATGTNQDGRTPGIVQPSRSSQEQLIRDLYEKAGLDMSQTRYVEAHGTGTPVGGKSKRCYETNNTNAMGQIL</sequence>
<dbReference type="Pfam" id="PF00109">
    <property type="entry name" value="ketoacyl-synt"/>
    <property type="match status" value="1"/>
</dbReference>
<evidence type="ECO:0000256" key="3">
    <source>
        <dbReference type="RuleBase" id="RU003694"/>
    </source>
</evidence>
<dbReference type="InterPro" id="IPR014031">
    <property type="entry name" value="Ketoacyl_synth_C"/>
</dbReference>
<dbReference type="GO" id="GO:0016491">
    <property type="term" value="F:oxidoreductase activity"/>
    <property type="evidence" value="ECO:0007669"/>
    <property type="project" value="UniProtKB-KW"/>
</dbReference>